<feature type="compositionally biased region" description="Polar residues" evidence="1">
    <location>
        <begin position="836"/>
        <end position="861"/>
    </location>
</feature>
<feature type="compositionally biased region" description="Basic and acidic residues" evidence="1">
    <location>
        <begin position="142"/>
        <end position="154"/>
    </location>
</feature>
<feature type="region of interest" description="Disordered" evidence="1">
    <location>
        <begin position="345"/>
        <end position="443"/>
    </location>
</feature>
<feature type="compositionally biased region" description="Polar residues" evidence="1">
    <location>
        <begin position="370"/>
        <end position="392"/>
    </location>
</feature>
<feature type="region of interest" description="Disordered" evidence="1">
    <location>
        <begin position="474"/>
        <end position="908"/>
    </location>
</feature>
<feature type="compositionally biased region" description="Polar residues" evidence="1">
    <location>
        <begin position="182"/>
        <end position="192"/>
    </location>
</feature>
<proteinExistence type="predicted"/>
<feature type="compositionally biased region" description="Low complexity" evidence="1">
    <location>
        <begin position="45"/>
        <end position="71"/>
    </location>
</feature>
<feature type="compositionally biased region" description="Basic and acidic residues" evidence="1">
    <location>
        <begin position="415"/>
        <end position="443"/>
    </location>
</feature>
<feature type="compositionally biased region" description="Low complexity" evidence="1">
    <location>
        <begin position="222"/>
        <end position="233"/>
    </location>
</feature>
<evidence type="ECO:0000313" key="3">
    <source>
        <dbReference type="Proteomes" id="UP000799324"/>
    </source>
</evidence>
<protein>
    <submittedName>
        <fullName evidence="2">Uncharacterized protein</fullName>
    </submittedName>
</protein>
<feature type="compositionally biased region" description="Polar residues" evidence="1">
    <location>
        <begin position="878"/>
        <end position="889"/>
    </location>
</feature>
<evidence type="ECO:0000256" key="1">
    <source>
        <dbReference type="SAM" id="MobiDB-lite"/>
    </source>
</evidence>
<feature type="compositionally biased region" description="Polar residues" evidence="1">
    <location>
        <begin position="587"/>
        <end position="604"/>
    </location>
</feature>
<feature type="compositionally biased region" description="Polar residues" evidence="1">
    <location>
        <begin position="345"/>
        <end position="359"/>
    </location>
</feature>
<feature type="compositionally biased region" description="Basic and acidic residues" evidence="1">
    <location>
        <begin position="791"/>
        <end position="801"/>
    </location>
</feature>
<feature type="compositionally biased region" description="Basic and acidic residues" evidence="1">
    <location>
        <begin position="768"/>
        <end position="779"/>
    </location>
</feature>
<reference evidence="2" key="1">
    <citation type="journal article" date="2020" name="Stud. Mycol.">
        <title>101 Dothideomycetes genomes: a test case for predicting lifestyles and emergence of pathogens.</title>
        <authorList>
            <person name="Haridas S."/>
            <person name="Albert R."/>
            <person name="Binder M."/>
            <person name="Bloem J."/>
            <person name="Labutti K."/>
            <person name="Salamov A."/>
            <person name="Andreopoulos B."/>
            <person name="Baker S."/>
            <person name="Barry K."/>
            <person name="Bills G."/>
            <person name="Bluhm B."/>
            <person name="Cannon C."/>
            <person name="Castanera R."/>
            <person name="Culley D."/>
            <person name="Daum C."/>
            <person name="Ezra D."/>
            <person name="Gonzalez J."/>
            <person name="Henrissat B."/>
            <person name="Kuo A."/>
            <person name="Liang C."/>
            <person name="Lipzen A."/>
            <person name="Lutzoni F."/>
            <person name="Magnuson J."/>
            <person name="Mondo S."/>
            <person name="Nolan M."/>
            <person name="Ohm R."/>
            <person name="Pangilinan J."/>
            <person name="Park H.-J."/>
            <person name="Ramirez L."/>
            <person name="Alfaro M."/>
            <person name="Sun H."/>
            <person name="Tritt A."/>
            <person name="Yoshinaga Y."/>
            <person name="Zwiers L.-H."/>
            <person name="Turgeon B."/>
            <person name="Goodwin S."/>
            <person name="Spatafora J."/>
            <person name="Crous P."/>
            <person name="Grigoriev I."/>
        </authorList>
    </citation>
    <scope>NUCLEOTIDE SEQUENCE</scope>
    <source>
        <strain evidence="2">CBS 122681</strain>
    </source>
</reference>
<feature type="compositionally biased region" description="Basic and acidic residues" evidence="1">
    <location>
        <begin position="567"/>
        <end position="582"/>
    </location>
</feature>
<feature type="region of interest" description="Disordered" evidence="1">
    <location>
        <begin position="35"/>
        <end position="332"/>
    </location>
</feature>
<feature type="compositionally biased region" description="Low complexity" evidence="1">
    <location>
        <begin position="104"/>
        <end position="114"/>
    </location>
</feature>
<name>A0A6A6TC30_9PLEO</name>
<feature type="compositionally biased region" description="Polar residues" evidence="1">
    <location>
        <begin position="296"/>
        <end position="305"/>
    </location>
</feature>
<dbReference type="AlphaFoldDB" id="A0A6A6TC30"/>
<feature type="compositionally biased region" description="Polar residues" evidence="1">
    <location>
        <begin position="521"/>
        <end position="531"/>
    </location>
</feature>
<dbReference type="Proteomes" id="UP000799324">
    <property type="component" value="Unassembled WGS sequence"/>
</dbReference>
<feature type="compositionally biased region" description="Basic and acidic residues" evidence="1">
    <location>
        <begin position="656"/>
        <end position="674"/>
    </location>
</feature>
<feature type="compositionally biased region" description="Low complexity" evidence="1">
    <location>
        <begin position="257"/>
        <end position="276"/>
    </location>
</feature>
<evidence type="ECO:0000313" key="2">
    <source>
        <dbReference type="EMBL" id="KAF2657202.1"/>
    </source>
</evidence>
<feature type="compositionally biased region" description="Polar residues" evidence="1">
    <location>
        <begin position="236"/>
        <end position="245"/>
    </location>
</feature>
<sequence length="1187" mass="128691">MAESDSSSEFEFPLSKEARMEEARQSILYRNQFIRVDPSHGSKQDSSLESESSDFESSLPEQPQQPQQLLEQQRDLFERRLTHIDPSDGSNREGNLEPSESEWSLPDLPQLQSDLQRDEFGDPTHLDPPTPGDALMDLDLDDAVKEEATHHESSLHSAMPVPKFQRLVDYPSDSDEDDNRDQSYNTVASSVSLRGDPSGNGERSNALQKPITSTQTVAAADSQLSSSSSPPLSECAATNSHQANAQVPKLQHRYNLPSFATTSDSSTSDSSSAPSSQGSLISENVQMDRKRPRASSPPSTLSQATKRVRPTGPFLEDSSDDESVKPFIPGRKLDLKRLAESIAKRSQNATISDSQTTAQPDRPLLGIAGQPTTAAKNGIQSHDVAQSSSQSGEEPRRKGNGAFNPSQPKTQVKKSLGEVKLGTERKEEKDAKGYTEFPNPHKKEVVLKKRGMVEDGKQSLEKATPSLAQHLQNPVRSLGHNTTNTIATNNGPILTTQSAFVPDPRLAKKNVGIEIQKAPVNPSQETKNLSRTGEIKDAAKPDLPRGQALHRPAPEKSKAPIPQPQPKDFETAAKPNKPEPSVRKTPGKNSAVRTSKTSKTTSGVFPSITLGTLKADNESMQASRMKEQDASRAEAQIHNGHKSTEERTSSAGKRPIKQEGLTKEKEPMAKEARRASAASKPAPAIPTPPSSQNVSHTPAQVLASPKPSRPDPRRVESIEAGALKKSQESSKAAKPSEASKAVKQSETSKAVKSSEASKASSSSASKTAHSEEIEVKIEPGLEEPDWSSTKVRAEKASEAPRSRPGVKPSSASKAVEPPKTNEALVSGTPKVHANKQKSTAPPTPQTEAGPSKGATSGNEVKQTIRPPRLADATPLTAAPSTKQEVTEASTTTQNTATQKTATQNTAMPDTAAQTTGAATMLVATRPSAGNPPSTPAQVSPPPTIFAYTIWERLFSETDQSTSTNPATQIVSRAYTDLDHANAQAERRIDATLHHPTFYTIQFQDWQKTRDENDCVTFLATFTNLQDRGKKHYHKIWVARSAEPQTPTDAVIPRTPFINKTLYILRLAKVLEADDEDEDAPPALEFQSLATPEMRARGLFSELMTVLGDANRAARRLQIALSHMKNPGTEAEKIWQENDDRRLREKMHALDSGVGGKAGLWESEFNGLGGERFRLVVEEVGVSGPRNV</sequence>
<feature type="compositionally biased region" description="Polar residues" evidence="1">
    <location>
        <begin position="201"/>
        <end position="217"/>
    </location>
</feature>
<dbReference type="EMBL" id="MU004327">
    <property type="protein sequence ID" value="KAF2657202.1"/>
    <property type="molecule type" value="Genomic_DNA"/>
</dbReference>
<gene>
    <name evidence="2" type="ORF">K491DRAFT_677375</name>
</gene>
<feature type="compositionally biased region" description="Low complexity" evidence="1">
    <location>
        <begin position="729"/>
        <end position="767"/>
    </location>
</feature>
<keyword evidence="3" id="KW-1185">Reference proteome</keyword>
<organism evidence="2 3">
    <name type="scientific">Lophiostoma macrostomum CBS 122681</name>
    <dbReference type="NCBI Taxonomy" id="1314788"/>
    <lineage>
        <taxon>Eukaryota</taxon>
        <taxon>Fungi</taxon>
        <taxon>Dikarya</taxon>
        <taxon>Ascomycota</taxon>
        <taxon>Pezizomycotina</taxon>
        <taxon>Dothideomycetes</taxon>
        <taxon>Pleosporomycetidae</taxon>
        <taxon>Pleosporales</taxon>
        <taxon>Lophiostomataceae</taxon>
        <taxon>Lophiostoma</taxon>
    </lineage>
</organism>
<feature type="compositionally biased region" description="Polar residues" evidence="1">
    <location>
        <begin position="474"/>
        <end position="499"/>
    </location>
</feature>
<feature type="compositionally biased region" description="Basic and acidic residues" evidence="1">
    <location>
        <begin position="533"/>
        <end position="543"/>
    </location>
</feature>
<accession>A0A6A6TC30</accession>
<feature type="compositionally biased region" description="Basic and acidic residues" evidence="1">
    <location>
        <begin position="72"/>
        <end position="95"/>
    </location>
</feature>
<feature type="compositionally biased region" description="Low complexity" evidence="1">
    <location>
        <begin position="890"/>
        <end position="906"/>
    </location>
</feature>
<feature type="compositionally biased region" description="Basic and acidic residues" evidence="1">
    <location>
        <begin position="708"/>
        <end position="717"/>
    </location>
</feature>
<feature type="compositionally biased region" description="Basic and acidic residues" evidence="1">
    <location>
        <begin position="115"/>
        <end position="125"/>
    </location>
</feature>
<dbReference type="OrthoDB" id="3785701at2759"/>